<accession>A0ABW0Z3J4</accession>
<keyword evidence="3" id="KW-1185">Reference proteome</keyword>
<comment type="caution">
    <text evidence="2">The sequence shown here is derived from an EMBL/GenBank/DDBJ whole genome shotgun (WGS) entry which is preliminary data.</text>
</comment>
<reference evidence="3" key="1">
    <citation type="journal article" date="2019" name="Int. J. Syst. Evol. Microbiol.">
        <title>The Global Catalogue of Microorganisms (GCM) 10K type strain sequencing project: providing services to taxonomists for standard genome sequencing and annotation.</title>
        <authorList>
            <consortium name="The Broad Institute Genomics Platform"/>
            <consortium name="The Broad Institute Genome Sequencing Center for Infectious Disease"/>
            <person name="Wu L."/>
            <person name="Ma J."/>
        </authorList>
    </citation>
    <scope>NUCLEOTIDE SEQUENCE [LARGE SCALE GENOMIC DNA]</scope>
    <source>
        <strain evidence="3">CGMCC 4.7304</strain>
    </source>
</reference>
<name>A0ABW0Z3J4_9ACTN</name>
<proteinExistence type="predicted"/>
<evidence type="ECO:0000313" key="2">
    <source>
        <dbReference type="EMBL" id="MFC5720975.1"/>
    </source>
</evidence>
<feature type="region of interest" description="Disordered" evidence="1">
    <location>
        <begin position="1"/>
        <end position="53"/>
    </location>
</feature>
<dbReference type="Proteomes" id="UP001596083">
    <property type="component" value="Unassembled WGS sequence"/>
</dbReference>
<protein>
    <submittedName>
        <fullName evidence="2">Uncharacterized protein</fullName>
    </submittedName>
</protein>
<gene>
    <name evidence="2" type="ORF">ACFP1Z_12435</name>
</gene>
<sequence length="399" mass="44458">MEQEFLRAPSPRPATASRPVPQAPQGRQSPQRKQGDRFGTGGRGLPGLLWNRGAGRRERELSEKYGLTIGPASKNGGHFSHSELNKLDKVLGGLPRNDLEYDAHSLEGIVRGGGDMGPASLYDGETRKVHVQHPWGMPGWLYTKLQKGSGWQRRLMDLGAALNYQGLSMGQKCSVMGCSHNRRQVMGGALAHGSLFSWTMRHEIGHSVDERCQWKMVEARKPEFGGWLLHEGQLGHYQVACAFLAPYGITDDEVRIWLADRIAPDPEGNPPALSDALIGEFTRDWPDATEQMGHEALRQLLADLKFATAQPWMLPDGGADRLTRDGRVYQVSHYGEWCSYLASAREHVVSPYQFSCAEEWFAEAYAAYHDPVAGHAPRRRLHPDAAAWFEKKARKESQG</sequence>
<dbReference type="EMBL" id="JBHSPB010000006">
    <property type="protein sequence ID" value="MFC5720975.1"/>
    <property type="molecule type" value="Genomic_DNA"/>
</dbReference>
<feature type="compositionally biased region" description="Low complexity" evidence="1">
    <location>
        <begin position="7"/>
        <end position="20"/>
    </location>
</feature>
<organism evidence="2 3">
    <name type="scientific">Streptomyces gamaensis</name>
    <dbReference type="NCBI Taxonomy" id="1763542"/>
    <lineage>
        <taxon>Bacteria</taxon>
        <taxon>Bacillati</taxon>
        <taxon>Actinomycetota</taxon>
        <taxon>Actinomycetes</taxon>
        <taxon>Kitasatosporales</taxon>
        <taxon>Streptomycetaceae</taxon>
        <taxon>Streptomyces</taxon>
    </lineage>
</organism>
<evidence type="ECO:0000256" key="1">
    <source>
        <dbReference type="SAM" id="MobiDB-lite"/>
    </source>
</evidence>
<dbReference type="RefSeq" id="WP_390316177.1">
    <property type="nucleotide sequence ID" value="NZ_JBHSPB010000006.1"/>
</dbReference>
<evidence type="ECO:0000313" key="3">
    <source>
        <dbReference type="Proteomes" id="UP001596083"/>
    </source>
</evidence>